<feature type="compositionally biased region" description="Pro residues" evidence="1">
    <location>
        <begin position="201"/>
        <end position="211"/>
    </location>
</feature>
<dbReference type="AlphaFoldDB" id="A0A0F9DN53"/>
<reference evidence="2" key="1">
    <citation type="journal article" date="2015" name="Nature">
        <title>Complex archaea that bridge the gap between prokaryotes and eukaryotes.</title>
        <authorList>
            <person name="Spang A."/>
            <person name="Saw J.H."/>
            <person name="Jorgensen S.L."/>
            <person name="Zaremba-Niedzwiedzka K."/>
            <person name="Martijn J."/>
            <person name="Lind A.E."/>
            <person name="van Eijk R."/>
            <person name="Schleper C."/>
            <person name="Guy L."/>
            <person name="Ettema T.J."/>
        </authorList>
    </citation>
    <scope>NUCLEOTIDE SEQUENCE</scope>
</reference>
<sequence>MNRTRNHQGVTFNGIPLDKWLKGNILPGMSDPVDQEVKDEISTLVRMPIRKRKPGVGQRSRTDTKPGEVRHLSQTEIEKEYGMSSRMVARRNDEIITYILNHADNAHPVGVRDIALALKINRRDAVSSQCGMIWKRLGTDHVNSASILKRTGRKVTGYFYSLDELLTTTPEQAIKIYKDTAVKQGYNPAKIGAKKSQAPKTPAPKQPPPKAQAPELPEIPIEGEQLQGFTLVNVRWFDGYLEAFECQEVRQSGSILWMRLVNGQNRTVPLGSVRWFSTDPESHAVVLDENR</sequence>
<feature type="region of interest" description="Disordered" evidence="1">
    <location>
        <begin position="49"/>
        <end position="75"/>
    </location>
</feature>
<protein>
    <submittedName>
        <fullName evidence="2">Uncharacterized protein</fullName>
    </submittedName>
</protein>
<gene>
    <name evidence="2" type="ORF">LCGC14_2178010</name>
</gene>
<feature type="compositionally biased region" description="Basic and acidic residues" evidence="1">
    <location>
        <begin position="60"/>
        <end position="75"/>
    </location>
</feature>
<accession>A0A0F9DN53</accession>
<organism evidence="2">
    <name type="scientific">marine sediment metagenome</name>
    <dbReference type="NCBI Taxonomy" id="412755"/>
    <lineage>
        <taxon>unclassified sequences</taxon>
        <taxon>metagenomes</taxon>
        <taxon>ecological metagenomes</taxon>
    </lineage>
</organism>
<dbReference type="EMBL" id="LAZR01028265">
    <property type="protein sequence ID" value="KKL63149.1"/>
    <property type="molecule type" value="Genomic_DNA"/>
</dbReference>
<proteinExistence type="predicted"/>
<evidence type="ECO:0000313" key="2">
    <source>
        <dbReference type="EMBL" id="KKL63149.1"/>
    </source>
</evidence>
<name>A0A0F9DN53_9ZZZZ</name>
<evidence type="ECO:0000256" key="1">
    <source>
        <dbReference type="SAM" id="MobiDB-lite"/>
    </source>
</evidence>
<comment type="caution">
    <text evidence="2">The sequence shown here is derived from an EMBL/GenBank/DDBJ whole genome shotgun (WGS) entry which is preliminary data.</text>
</comment>
<feature type="region of interest" description="Disordered" evidence="1">
    <location>
        <begin position="192"/>
        <end position="215"/>
    </location>
</feature>